<dbReference type="AlphaFoldDB" id="A0A2W0H9H3"/>
<keyword evidence="3" id="KW-1185">Reference proteome</keyword>
<dbReference type="OrthoDB" id="9796171at2"/>
<dbReference type="PANTHER" id="PTHR13355:SF11">
    <property type="entry name" value="GLUCOSAMINE 6-PHOSPHATE N-ACETYLTRANSFERASE"/>
    <property type="match status" value="1"/>
</dbReference>
<dbReference type="InterPro" id="IPR000182">
    <property type="entry name" value="GNAT_dom"/>
</dbReference>
<gene>
    <name evidence="2" type="ORF">CR205_04070</name>
</gene>
<organism evidence="2 3">
    <name type="scientific">Alteribacter lacisalsi</name>
    <dbReference type="NCBI Taxonomy" id="2045244"/>
    <lineage>
        <taxon>Bacteria</taxon>
        <taxon>Bacillati</taxon>
        <taxon>Bacillota</taxon>
        <taxon>Bacilli</taxon>
        <taxon>Bacillales</taxon>
        <taxon>Bacillaceae</taxon>
        <taxon>Alteribacter</taxon>
    </lineage>
</organism>
<evidence type="ECO:0000259" key="1">
    <source>
        <dbReference type="PROSITE" id="PS51186"/>
    </source>
</evidence>
<dbReference type="InterPro" id="IPR016181">
    <property type="entry name" value="Acyl_CoA_acyltransferase"/>
</dbReference>
<evidence type="ECO:0000313" key="2">
    <source>
        <dbReference type="EMBL" id="PYZ97777.1"/>
    </source>
</evidence>
<comment type="caution">
    <text evidence="2">The sequence shown here is derived from an EMBL/GenBank/DDBJ whole genome shotgun (WGS) entry which is preliminary data.</text>
</comment>
<dbReference type="RefSeq" id="WP_110517202.1">
    <property type="nucleotide sequence ID" value="NZ_PDOF01000001.1"/>
</dbReference>
<dbReference type="CDD" id="cd04301">
    <property type="entry name" value="NAT_SF"/>
    <property type="match status" value="1"/>
</dbReference>
<dbReference type="InterPro" id="IPR039143">
    <property type="entry name" value="GNPNAT1-like"/>
</dbReference>
<evidence type="ECO:0000313" key="3">
    <source>
        <dbReference type="Proteomes" id="UP000248066"/>
    </source>
</evidence>
<sequence length="148" mass="17079">MDIRVVKSEKEKEDAFYVRRVVFVDEQHVPEEEEIDEFEADAIHFVAYDEKNGKKPAGAGRLRIIDDIGKVERICVLKEYRTQGLGEKIMKKIETEAAKHPIEELKLNAQVQAERFYRRLGYETISGEFFDAGIPHVAMRKAPKTPSE</sequence>
<dbReference type="Proteomes" id="UP000248066">
    <property type="component" value="Unassembled WGS sequence"/>
</dbReference>
<proteinExistence type="predicted"/>
<dbReference type="EMBL" id="PDOF01000001">
    <property type="protein sequence ID" value="PYZ97777.1"/>
    <property type="molecule type" value="Genomic_DNA"/>
</dbReference>
<dbReference type="GO" id="GO:0004343">
    <property type="term" value="F:glucosamine 6-phosphate N-acetyltransferase activity"/>
    <property type="evidence" value="ECO:0007669"/>
    <property type="project" value="TreeGrafter"/>
</dbReference>
<dbReference type="SUPFAM" id="SSF55729">
    <property type="entry name" value="Acyl-CoA N-acyltransferases (Nat)"/>
    <property type="match status" value="1"/>
</dbReference>
<dbReference type="Gene3D" id="3.40.630.30">
    <property type="match status" value="1"/>
</dbReference>
<dbReference type="PROSITE" id="PS51186">
    <property type="entry name" value="GNAT"/>
    <property type="match status" value="1"/>
</dbReference>
<protein>
    <submittedName>
        <fullName evidence="2">GNAT family N-acetyltransferase</fullName>
    </submittedName>
</protein>
<dbReference type="PANTHER" id="PTHR13355">
    <property type="entry name" value="GLUCOSAMINE 6-PHOSPHATE N-ACETYLTRANSFERASE"/>
    <property type="match status" value="1"/>
</dbReference>
<accession>A0A2W0H9H3</accession>
<reference evidence="2 3" key="1">
    <citation type="submission" date="2017-10" db="EMBL/GenBank/DDBJ databases">
        <title>Bacillus sp. nov., a halophilic bacterium isolated from a Yangshapao Lake.</title>
        <authorList>
            <person name="Wang H."/>
        </authorList>
    </citation>
    <scope>NUCLEOTIDE SEQUENCE [LARGE SCALE GENOMIC DNA]</scope>
    <source>
        <strain evidence="2 3">YSP-3</strain>
    </source>
</reference>
<dbReference type="Pfam" id="PF13673">
    <property type="entry name" value="Acetyltransf_10"/>
    <property type="match status" value="1"/>
</dbReference>
<name>A0A2W0H9H3_9BACI</name>
<keyword evidence="2" id="KW-0808">Transferase</keyword>
<feature type="domain" description="N-acetyltransferase" evidence="1">
    <location>
        <begin position="1"/>
        <end position="144"/>
    </location>
</feature>